<dbReference type="KEGG" id="vg:75691223"/>
<evidence type="ECO:0000313" key="2">
    <source>
        <dbReference type="Proteomes" id="UP000827813"/>
    </source>
</evidence>
<proteinExistence type="predicted"/>
<accession>A0AAE7S0X7</accession>
<sequence length="72" mass="8025">MANCKLYSVTVGTGYRGGGMVIAARSKEEAIGLIHVYEDDIAKEYMEIDTLKDIGVEAKTEPKVLFCNYYIE</sequence>
<name>A0AAE7S0X7_9CAUD</name>
<dbReference type="RefSeq" id="YP_010359699.1">
    <property type="nucleotide sequence ID" value="NC_062776.1"/>
</dbReference>
<gene>
    <name evidence="1" type="primary">gp_23060</name>
</gene>
<reference evidence="1 2" key="1">
    <citation type="submission" date="2021-04" db="EMBL/GenBank/DDBJ databases">
        <authorList>
            <person name="Shkoporov A.N."/>
            <person name="Stockdale S.R."/>
            <person name="Guerin E."/>
            <person name="Ross R.P."/>
            <person name="Hill C."/>
        </authorList>
    </citation>
    <scope>NUCLEOTIDE SEQUENCE [LARGE SCALE GENOMIC DNA]</scope>
    <source>
        <strain evidence="2">cr9_1</strain>
    </source>
</reference>
<organism evidence="1 2">
    <name type="scientific">uncultured phage cr9_1</name>
    <dbReference type="NCBI Taxonomy" id="2986400"/>
    <lineage>
        <taxon>Viruses</taxon>
        <taxon>Duplodnaviria</taxon>
        <taxon>Heunggongvirae</taxon>
        <taxon>Uroviricota</taxon>
        <taxon>Caudoviricetes</taxon>
        <taxon>Crassvirales</taxon>
        <taxon>Intestiviridae</taxon>
        <taxon>Crudevirinae</taxon>
        <taxon>Dabirmavirus</taxon>
        <taxon>Dabirmavirus hominis</taxon>
    </lineage>
</organism>
<keyword evidence="2" id="KW-1185">Reference proteome</keyword>
<protein>
    <submittedName>
        <fullName evidence="1">Uncharacterized protein</fullName>
    </submittedName>
</protein>
<dbReference type="EMBL" id="MZ130486">
    <property type="protein sequence ID" value="QWM90127.1"/>
    <property type="molecule type" value="Genomic_DNA"/>
</dbReference>
<dbReference type="GeneID" id="75691223"/>
<evidence type="ECO:0000313" key="1">
    <source>
        <dbReference type="EMBL" id="QWM90127.1"/>
    </source>
</evidence>
<dbReference type="Proteomes" id="UP000827813">
    <property type="component" value="Segment"/>
</dbReference>